<sequence length="221" mass="24435">MPDKVFIFFFLLILSVTSARAEDGTGYMGSPNHKLLGLKRETLSHFRFYCHDILTGTNPTAIQIVPAVPQFNKTTWFGLVRMVDIPLTLEPELSSKLVGRGEGFYASGSQTELNLLVVMNFALTQGKYNGSTITMLGRNKVFSEVRELPVIGGSGVFRFARGYALARTHTFDPNTMEAVVEYNVVLSSTTAQNKNKNSKPKLVLIKLPTKPTIVLSSDIRS</sequence>
<reference evidence="5 6" key="1">
    <citation type="submission" date="2024-01" db="EMBL/GenBank/DDBJ databases">
        <title>The genomes of 5 underutilized Papilionoideae crops provide insights into root nodulation and disease resistanc.</title>
        <authorList>
            <person name="Jiang F."/>
        </authorList>
    </citation>
    <scope>NUCLEOTIDE SEQUENCE [LARGE SCALE GENOMIC DNA]</scope>
    <source>
        <strain evidence="5">DUOXIRENSHENG_FW03</strain>
        <tissue evidence="5">Leaves</tissue>
    </source>
</reference>
<protein>
    <recommendedName>
        <fullName evidence="4">Dirigent protein</fullName>
    </recommendedName>
</protein>
<dbReference type="PANTHER" id="PTHR21495">
    <property type="entry name" value="NUCLEOPORIN-RELATED"/>
    <property type="match status" value="1"/>
</dbReference>
<organism evidence="5 6">
    <name type="scientific">Psophocarpus tetragonolobus</name>
    <name type="common">Winged bean</name>
    <name type="synonym">Dolichos tetragonolobus</name>
    <dbReference type="NCBI Taxonomy" id="3891"/>
    <lineage>
        <taxon>Eukaryota</taxon>
        <taxon>Viridiplantae</taxon>
        <taxon>Streptophyta</taxon>
        <taxon>Embryophyta</taxon>
        <taxon>Tracheophyta</taxon>
        <taxon>Spermatophyta</taxon>
        <taxon>Magnoliopsida</taxon>
        <taxon>eudicotyledons</taxon>
        <taxon>Gunneridae</taxon>
        <taxon>Pentapetalae</taxon>
        <taxon>rosids</taxon>
        <taxon>fabids</taxon>
        <taxon>Fabales</taxon>
        <taxon>Fabaceae</taxon>
        <taxon>Papilionoideae</taxon>
        <taxon>50 kb inversion clade</taxon>
        <taxon>NPAAA clade</taxon>
        <taxon>indigoferoid/millettioid clade</taxon>
        <taxon>Phaseoleae</taxon>
        <taxon>Psophocarpus</taxon>
    </lineage>
</organism>
<keyword evidence="4" id="KW-0052">Apoplast</keyword>
<dbReference type="InterPro" id="IPR044859">
    <property type="entry name" value="Allene_oxi_cyc_Dirigent"/>
</dbReference>
<comment type="subunit">
    <text evidence="2 4">Homodimer.</text>
</comment>
<dbReference type="GO" id="GO:0048046">
    <property type="term" value="C:apoplast"/>
    <property type="evidence" value="ECO:0007669"/>
    <property type="project" value="UniProtKB-SubCell"/>
</dbReference>
<comment type="similarity">
    <text evidence="1 4">Belongs to the plant dirigent protein family.</text>
</comment>
<keyword evidence="4" id="KW-0732">Signal</keyword>
<evidence type="ECO:0000256" key="3">
    <source>
        <dbReference type="ARBA" id="ARBA00022525"/>
    </source>
</evidence>
<evidence type="ECO:0000313" key="6">
    <source>
        <dbReference type="Proteomes" id="UP001386955"/>
    </source>
</evidence>
<evidence type="ECO:0000256" key="2">
    <source>
        <dbReference type="ARBA" id="ARBA00011738"/>
    </source>
</evidence>
<dbReference type="Proteomes" id="UP001386955">
    <property type="component" value="Unassembled WGS sequence"/>
</dbReference>
<accession>A0AAN9XFK1</accession>
<dbReference type="GO" id="GO:0009699">
    <property type="term" value="P:phenylpropanoid biosynthetic process"/>
    <property type="evidence" value="ECO:0007669"/>
    <property type="project" value="UniProtKB-ARBA"/>
</dbReference>
<keyword evidence="6" id="KW-1185">Reference proteome</keyword>
<comment type="function">
    <text evidence="4">Dirigent proteins impart stereoselectivity on the phenoxy radical-coupling reaction, yielding optically active lignans from two molecules of coniferyl alcohol in the biosynthesis of lignans, flavonolignans, and alkaloids and thus plays a central role in plant secondary metabolism.</text>
</comment>
<keyword evidence="3 4" id="KW-0964">Secreted</keyword>
<proteinExistence type="inferred from homology"/>
<evidence type="ECO:0000256" key="4">
    <source>
        <dbReference type="RuleBase" id="RU363099"/>
    </source>
</evidence>
<comment type="caution">
    <text evidence="5">The sequence shown here is derived from an EMBL/GenBank/DDBJ whole genome shotgun (WGS) entry which is preliminary data.</text>
</comment>
<evidence type="ECO:0000313" key="5">
    <source>
        <dbReference type="EMBL" id="KAK7390286.1"/>
    </source>
</evidence>
<dbReference type="EMBL" id="JAYMYS010000006">
    <property type="protein sequence ID" value="KAK7390286.1"/>
    <property type="molecule type" value="Genomic_DNA"/>
</dbReference>
<dbReference type="AlphaFoldDB" id="A0AAN9XFK1"/>
<dbReference type="Pfam" id="PF03018">
    <property type="entry name" value="Dirigent"/>
    <property type="match status" value="1"/>
</dbReference>
<comment type="subcellular location">
    <subcellularLocation>
        <location evidence="4">Secreted</location>
        <location evidence="4">Extracellular space</location>
        <location evidence="4">Apoplast</location>
    </subcellularLocation>
</comment>
<dbReference type="Gene3D" id="2.40.480.10">
    <property type="entry name" value="Allene oxide cyclase-like"/>
    <property type="match status" value="1"/>
</dbReference>
<feature type="chain" id="PRO_5042662469" description="Dirigent protein" evidence="4">
    <location>
        <begin position="22"/>
        <end position="221"/>
    </location>
</feature>
<dbReference type="InterPro" id="IPR004265">
    <property type="entry name" value="Dirigent"/>
</dbReference>
<gene>
    <name evidence="5" type="ORF">VNO78_25588</name>
</gene>
<evidence type="ECO:0000256" key="1">
    <source>
        <dbReference type="ARBA" id="ARBA00010746"/>
    </source>
</evidence>
<feature type="signal peptide" evidence="4">
    <location>
        <begin position="1"/>
        <end position="21"/>
    </location>
</feature>
<name>A0AAN9XFK1_PSOTE</name>